<geneLocation type="plasmid" evidence="1 2">
    <name>pSRC4</name>
</geneLocation>
<gene>
    <name evidence="1" type="ordered locus">SELR_pSRC400500</name>
</gene>
<dbReference type="KEGG" id="sri:SELR_pSRC400500"/>
<dbReference type="EMBL" id="AP012294">
    <property type="protein sequence ID" value="BAL84701.1"/>
    <property type="molecule type" value="Genomic_DNA"/>
</dbReference>
<protein>
    <submittedName>
        <fullName evidence="1">Uncharacterized protein</fullName>
    </submittedName>
</protein>
<sequence length="50" mass="5806">MGTRVAFIVPQFRFLKVGIVDAVTPRGVKILYDGHWVTHRKRNQISRIEV</sequence>
<dbReference type="HOGENOM" id="CLU_3122560_0_0_9"/>
<keyword evidence="1" id="KW-0614">Plasmid</keyword>
<evidence type="ECO:0000313" key="2">
    <source>
        <dbReference type="Proteomes" id="UP000007887"/>
    </source>
</evidence>
<dbReference type="PATRIC" id="fig|927704.6.peg.3464"/>
<accession>I0GVB4</accession>
<dbReference type="Proteomes" id="UP000007887">
    <property type="component" value="Plasmid pSRC4"/>
</dbReference>
<reference evidence="1 2" key="1">
    <citation type="submission" date="2011-10" db="EMBL/GenBank/DDBJ databases">
        <title>Whole genome sequence of Selenomonas ruminantium subsp. lactilytica TAM6421.</title>
        <authorList>
            <person name="Oguchi A."/>
            <person name="Ankai A."/>
            <person name="Kaneko J."/>
            <person name="Yamada-Narita S."/>
            <person name="Fukui S."/>
            <person name="Takahashi M."/>
            <person name="Onodera T."/>
            <person name="Kojima S."/>
            <person name="Fushimi T."/>
            <person name="Abe N."/>
            <person name="Kamio Y."/>
            <person name="Yamazaki S."/>
            <person name="Fujita N."/>
        </authorList>
    </citation>
    <scope>NUCLEOTIDE SEQUENCE [LARGE SCALE GENOMIC DNA]</scope>
    <source>
        <strain evidence="2">NBRC 103574 / TAM6421</strain>
        <plasmid evidence="1 2">pSRC4</plasmid>
    </source>
</reference>
<organism evidence="1 2">
    <name type="scientific">Selenomonas ruminantium subsp. lactilytica (strain NBRC 103574 / TAM6421)</name>
    <dbReference type="NCBI Taxonomy" id="927704"/>
    <lineage>
        <taxon>Bacteria</taxon>
        <taxon>Bacillati</taxon>
        <taxon>Bacillota</taxon>
        <taxon>Negativicutes</taxon>
        <taxon>Selenomonadales</taxon>
        <taxon>Selenomonadaceae</taxon>
        <taxon>Selenomonas</taxon>
    </lineage>
</organism>
<proteinExistence type="predicted"/>
<dbReference type="AlphaFoldDB" id="I0GVB4"/>
<name>I0GVB4_SELRL</name>
<evidence type="ECO:0000313" key="1">
    <source>
        <dbReference type="EMBL" id="BAL84701.1"/>
    </source>
</evidence>